<dbReference type="SUPFAM" id="SSF81296">
    <property type="entry name" value="E set domains"/>
    <property type="match status" value="1"/>
</dbReference>
<evidence type="ECO:0000259" key="2">
    <source>
        <dbReference type="Pfam" id="PF11806"/>
    </source>
</evidence>
<dbReference type="EMBL" id="UGPL01000002">
    <property type="protein sequence ID" value="STY58606.1"/>
    <property type="molecule type" value="Genomic_DNA"/>
</dbReference>
<accession>A0A378MRC8</accession>
<dbReference type="InterPro" id="IPR014756">
    <property type="entry name" value="Ig_E-set"/>
</dbReference>
<dbReference type="Gene3D" id="3.40.50.1820">
    <property type="entry name" value="alpha/beta hydrolase"/>
    <property type="match status" value="1"/>
</dbReference>
<proteinExistence type="inferred from homology"/>
<dbReference type="InterPro" id="IPR029058">
    <property type="entry name" value="AB_hydrolase_fold"/>
</dbReference>
<dbReference type="Gene3D" id="2.60.40.10">
    <property type="entry name" value="Immunoglobulins"/>
    <property type="match status" value="1"/>
</dbReference>
<dbReference type="AlphaFoldDB" id="A0A378MRC8"/>
<dbReference type="GO" id="GO:0005506">
    <property type="term" value="F:iron ion binding"/>
    <property type="evidence" value="ECO:0007669"/>
    <property type="project" value="InterPro"/>
</dbReference>
<organism evidence="3 4">
    <name type="scientific">Mannheimia haemolytica</name>
    <name type="common">Pasteurella haemolytica</name>
    <dbReference type="NCBI Taxonomy" id="75985"/>
    <lineage>
        <taxon>Bacteria</taxon>
        <taxon>Pseudomonadati</taxon>
        <taxon>Pseudomonadota</taxon>
        <taxon>Gammaproteobacteria</taxon>
        <taxon>Pasteurellales</taxon>
        <taxon>Pasteurellaceae</taxon>
        <taxon>Mannheimia</taxon>
    </lineage>
</organism>
<evidence type="ECO:0000256" key="1">
    <source>
        <dbReference type="ARBA" id="ARBA00024201"/>
    </source>
</evidence>
<evidence type="ECO:0000313" key="3">
    <source>
        <dbReference type="EMBL" id="STY58606.1"/>
    </source>
</evidence>
<gene>
    <name evidence="3" type="ORF">NCTC9380_00024</name>
</gene>
<dbReference type="InterPro" id="IPR021764">
    <property type="entry name" value="Enterochelin_esterase_N"/>
</dbReference>
<dbReference type="InterPro" id="IPR013783">
    <property type="entry name" value="Ig-like_fold"/>
</dbReference>
<dbReference type="GO" id="GO:0006826">
    <property type="term" value="P:iron ion transport"/>
    <property type="evidence" value="ECO:0007669"/>
    <property type="project" value="InterPro"/>
</dbReference>
<dbReference type="GO" id="GO:0008849">
    <property type="term" value="F:enterochelin esterase activity"/>
    <property type="evidence" value="ECO:0007669"/>
    <property type="project" value="InterPro"/>
</dbReference>
<dbReference type="Pfam" id="PF11806">
    <property type="entry name" value="Enterochelin_N"/>
    <property type="match status" value="1"/>
</dbReference>
<name>A0A378MRC8_MANHA</name>
<reference evidence="3 4" key="1">
    <citation type="submission" date="2018-06" db="EMBL/GenBank/DDBJ databases">
        <authorList>
            <consortium name="Pathogen Informatics"/>
            <person name="Doyle S."/>
        </authorList>
    </citation>
    <scope>NUCLEOTIDE SEQUENCE [LARGE SCALE GENOMIC DNA]</scope>
    <source>
        <strain evidence="3 4">NCTC9380</strain>
    </source>
</reference>
<sequence>MQRFGETDIWYKSYIVPNDTLVEYKLAPDVPTLPVDENTQRRALLATAQADPLNKTAYFEKIGQNIHNTDKFNYASLLKLPNAPTQSFLTEAPNIAKGKLQQLIFESATLGNKRRLFVYLPDGFSAEKKLCGSLFI</sequence>
<dbReference type="Proteomes" id="UP000254031">
    <property type="component" value="Unassembled WGS sequence"/>
</dbReference>
<protein>
    <submittedName>
        <fullName evidence="3">Enterobactin/ferric enterobactin esterase</fullName>
    </submittedName>
</protein>
<dbReference type="GO" id="GO:0005737">
    <property type="term" value="C:cytoplasm"/>
    <property type="evidence" value="ECO:0007669"/>
    <property type="project" value="InterPro"/>
</dbReference>
<comment type="similarity">
    <text evidence="1">Belongs to the Fes family.</text>
</comment>
<evidence type="ECO:0000313" key="4">
    <source>
        <dbReference type="Proteomes" id="UP000254031"/>
    </source>
</evidence>
<feature type="domain" description="Enterochelin esterase N-terminal" evidence="2">
    <location>
        <begin position="1"/>
        <end position="87"/>
    </location>
</feature>